<dbReference type="Pfam" id="PF01344">
    <property type="entry name" value="Kelch_1"/>
    <property type="match status" value="1"/>
</dbReference>
<feature type="chain" id="PRO_5012802017" evidence="1">
    <location>
        <begin position="22"/>
        <end position="705"/>
    </location>
</feature>
<accession>A0A1Y2E8Q9</accession>
<comment type="caution">
    <text evidence="4">The sequence shown here is derived from an EMBL/GenBank/DDBJ whole genome shotgun (WGS) entry which is preliminary data.</text>
</comment>
<dbReference type="PANTHER" id="PTHR32208">
    <property type="entry name" value="SECRETED PROTEIN-RELATED"/>
    <property type="match status" value="1"/>
</dbReference>
<dbReference type="Proteomes" id="UP000193689">
    <property type="component" value="Unassembled WGS sequence"/>
</dbReference>
<dbReference type="InterPro" id="IPR014756">
    <property type="entry name" value="Ig_E-set"/>
</dbReference>
<dbReference type="InterPro" id="IPR015202">
    <property type="entry name" value="GO-like_E_set"/>
</dbReference>
<dbReference type="RefSeq" id="XP_040717869.1">
    <property type="nucleotide sequence ID" value="XM_040861868.1"/>
</dbReference>
<keyword evidence="5" id="KW-1185">Reference proteome</keyword>
<dbReference type="STRING" id="1141098.A0A1Y2E8Q9"/>
<evidence type="ECO:0000259" key="3">
    <source>
        <dbReference type="Pfam" id="PF09118"/>
    </source>
</evidence>
<dbReference type="GeneID" id="63778080"/>
<feature type="signal peptide" evidence="1">
    <location>
        <begin position="1"/>
        <end position="21"/>
    </location>
</feature>
<dbReference type="Gene3D" id="3.50.4.10">
    <property type="entry name" value="Hepatocyte Growth Factor"/>
    <property type="match status" value="2"/>
</dbReference>
<dbReference type="InterPro" id="IPR006652">
    <property type="entry name" value="Kelch_1"/>
</dbReference>
<dbReference type="InterPro" id="IPR013783">
    <property type="entry name" value="Ig-like_fold"/>
</dbReference>
<organism evidence="4 5">
    <name type="scientific">Pseudomassariella vexata</name>
    <dbReference type="NCBI Taxonomy" id="1141098"/>
    <lineage>
        <taxon>Eukaryota</taxon>
        <taxon>Fungi</taxon>
        <taxon>Dikarya</taxon>
        <taxon>Ascomycota</taxon>
        <taxon>Pezizomycotina</taxon>
        <taxon>Sordariomycetes</taxon>
        <taxon>Xylariomycetidae</taxon>
        <taxon>Amphisphaeriales</taxon>
        <taxon>Pseudomassariaceae</taxon>
        <taxon>Pseudomassariella</taxon>
    </lineage>
</organism>
<dbReference type="Gene3D" id="2.60.40.10">
    <property type="entry name" value="Immunoglobulins"/>
    <property type="match status" value="1"/>
</dbReference>
<dbReference type="Pfam" id="PF09118">
    <property type="entry name" value="GO-like_E_set"/>
    <property type="match status" value="1"/>
</dbReference>
<dbReference type="PROSITE" id="PS51257">
    <property type="entry name" value="PROKAR_LIPOPROTEIN"/>
    <property type="match status" value="1"/>
</dbReference>
<dbReference type="AlphaFoldDB" id="A0A1Y2E8Q9"/>
<dbReference type="Pfam" id="PF00024">
    <property type="entry name" value="PAN_1"/>
    <property type="match status" value="2"/>
</dbReference>
<dbReference type="PANTHER" id="PTHR32208:SF56">
    <property type="entry name" value="GALACTOSE OXIDASE-RELATED"/>
    <property type="match status" value="1"/>
</dbReference>
<feature type="domain" description="Galactose oxidase-like Early set" evidence="3">
    <location>
        <begin position="608"/>
        <end position="701"/>
    </location>
</feature>
<dbReference type="SUPFAM" id="SSF81296">
    <property type="entry name" value="E set domains"/>
    <property type="match status" value="1"/>
</dbReference>
<reference evidence="4 5" key="1">
    <citation type="submission" date="2016-07" db="EMBL/GenBank/DDBJ databases">
        <title>Pervasive Adenine N6-methylation of Active Genes in Fungi.</title>
        <authorList>
            <consortium name="DOE Joint Genome Institute"/>
            <person name="Mondo S.J."/>
            <person name="Dannebaum R.O."/>
            <person name="Kuo R.C."/>
            <person name="Labutti K."/>
            <person name="Haridas S."/>
            <person name="Kuo A."/>
            <person name="Salamov A."/>
            <person name="Ahrendt S.R."/>
            <person name="Lipzen A."/>
            <person name="Sullivan W."/>
            <person name="Andreopoulos W.B."/>
            <person name="Clum A."/>
            <person name="Lindquist E."/>
            <person name="Daum C."/>
            <person name="Ramamoorthy G.K."/>
            <person name="Gryganskyi A."/>
            <person name="Culley D."/>
            <person name="Magnuson J.K."/>
            <person name="James T.Y."/>
            <person name="O'Malley M.A."/>
            <person name="Stajich J.E."/>
            <person name="Spatafora J.W."/>
            <person name="Visel A."/>
            <person name="Grigoriev I.V."/>
        </authorList>
    </citation>
    <scope>NUCLEOTIDE SEQUENCE [LARGE SCALE GENOMIC DNA]</scope>
    <source>
        <strain evidence="4 5">CBS 129021</strain>
    </source>
</reference>
<dbReference type="CDD" id="cd02851">
    <property type="entry name" value="E_set_GO_C"/>
    <property type="match status" value="1"/>
</dbReference>
<dbReference type="InterPro" id="IPR037293">
    <property type="entry name" value="Gal_Oxidase_central_sf"/>
</dbReference>
<evidence type="ECO:0000259" key="2">
    <source>
        <dbReference type="Pfam" id="PF00024"/>
    </source>
</evidence>
<evidence type="ECO:0000256" key="1">
    <source>
        <dbReference type="SAM" id="SignalP"/>
    </source>
</evidence>
<proteinExistence type="predicted"/>
<gene>
    <name evidence="4" type="ORF">BCR38DRAFT_456066</name>
</gene>
<dbReference type="InterPro" id="IPR011043">
    <property type="entry name" value="Gal_Oxase/kelch_b-propeller"/>
</dbReference>
<dbReference type="OrthoDB" id="2019572at2759"/>
<dbReference type="SUPFAM" id="SSF50965">
    <property type="entry name" value="Galactose oxidase, central domain"/>
    <property type="match status" value="1"/>
</dbReference>
<dbReference type="InParanoid" id="A0A1Y2E8Q9"/>
<name>A0A1Y2E8Q9_9PEZI</name>
<feature type="domain" description="Apple" evidence="2">
    <location>
        <begin position="136"/>
        <end position="190"/>
    </location>
</feature>
<keyword evidence="1" id="KW-0732">Signal</keyword>
<protein>
    <submittedName>
        <fullName evidence="4">Galactose oxidase</fullName>
    </submittedName>
</protein>
<evidence type="ECO:0000313" key="5">
    <source>
        <dbReference type="Proteomes" id="UP000193689"/>
    </source>
</evidence>
<dbReference type="InterPro" id="IPR003609">
    <property type="entry name" value="Pan_app"/>
</dbReference>
<dbReference type="SMART" id="SM00612">
    <property type="entry name" value="Kelch"/>
    <property type="match status" value="3"/>
</dbReference>
<feature type="domain" description="Apple" evidence="2">
    <location>
        <begin position="42"/>
        <end position="93"/>
    </location>
</feature>
<sequence>MVRLNTIKATAVLLHIGVSTAITACPGAETVYTSTEGVRYAICPDTDYQGASLQIIPGVASTTACAARCEADARCAKGVFDTQTGDCHIKDNAVALAWVTNGRFDVIRLNNNFPEGTNIAYCPFSQTSYTAVSATYKICPGTDYKGASAQMVQGVASVTACAQLCGSTSGCKKAVYDNVAQVCHIKDTYNSATLIWAMNKRFDSITVDAKINFATQGNWTDIIRLPVIPVAAYVVPQFPEPTRMLVFSSWGDDTFGGAAGYTQFADYNFKTGAVSQRTVANTKHDMFCPGISSLADGRILITGGSNAEATSLYNPSTNLFVRGPDMKIARGYQTSTTLSNGKVFTIGGSYSGERGGKNGEVYDPATNTWTLLSGALVEPILTTDNEGIWREDNHGWLFGWKNGSVFHAGPSIKQHWYGTIGTGSVAEAGMRDGDDAMCGINVMYDATAGKIFTAGGSPDYTNSDATQRAHITTIGNPGTPSTVERVPDMTFPRGFANAAVLPDGTTLVTGGQRRSLVFTDTDGILTPELFNPVTKTWTQMAPEAVARNYHSVSLLLPDATVWSGGGGLCYVGSPTGSDAKCDKSVDHADGQIFSPPYLFNPDGTMATRPVISALSATSVKVGATITVTMSNNDATTFSLIRIGSATHSINSDQRRVPLTDITANGAAHIIQLPTDGGVLIPGHYYLFALSSNGVPSVARTLQATL</sequence>
<dbReference type="EMBL" id="MCFJ01000004">
    <property type="protein sequence ID" value="ORY67245.1"/>
    <property type="molecule type" value="Genomic_DNA"/>
</dbReference>
<dbReference type="Gene3D" id="2.130.10.80">
    <property type="entry name" value="Galactose oxidase/kelch, beta-propeller"/>
    <property type="match status" value="1"/>
</dbReference>
<evidence type="ECO:0000313" key="4">
    <source>
        <dbReference type="EMBL" id="ORY67245.1"/>
    </source>
</evidence>